<comment type="caution">
    <text evidence="1">The sequence shown here is derived from an EMBL/GenBank/DDBJ whole genome shotgun (WGS) entry which is preliminary data.</text>
</comment>
<gene>
    <name evidence="1" type="ORF">OS493_012753</name>
</gene>
<keyword evidence="2" id="KW-1185">Reference proteome</keyword>
<proteinExistence type="predicted"/>
<accession>A0A9X0CYA6</accession>
<organism evidence="1 2">
    <name type="scientific">Desmophyllum pertusum</name>
    <dbReference type="NCBI Taxonomy" id="174260"/>
    <lineage>
        <taxon>Eukaryota</taxon>
        <taxon>Metazoa</taxon>
        <taxon>Cnidaria</taxon>
        <taxon>Anthozoa</taxon>
        <taxon>Hexacorallia</taxon>
        <taxon>Scleractinia</taxon>
        <taxon>Caryophylliina</taxon>
        <taxon>Caryophylliidae</taxon>
        <taxon>Desmophyllum</taxon>
    </lineage>
</organism>
<evidence type="ECO:0000313" key="1">
    <source>
        <dbReference type="EMBL" id="KAJ7379991.1"/>
    </source>
</evidence>
<dbReference type="EMBL" id="MU826355">
    <property type="protein sequence ID" value="KAJ7379991.1"/>
    <property type="molecule type" value="Genomic_DNA"/>
</dbReference>
<reference evidence="1" key="1">
    <citation type="submission" date="2023-01" db="EMBL/GenBank/DDBJ databases">
        <title>Genome assembly of the deep-sea coral Lophelia pertusa.</title>
        <authorList>
            <person name="Herrera S."/>
            <person name="Cordes E."/>
        </authorList>
    </citation>
    <scope>NUCLEOTIDE SEQUENCE</scope>
    <source>
        <strain evidence="1">USNM1676648</strain>
        <tissue evidence="1">Polyp</tissue>
    </source>
</reference>
<dbReference type="OrthoDB" id="6042561at2759"/>
<dbReference type="AlphaFoldDB" id="A0A9X0CYA6"/>
<evidence type="ECO:0000313" key="2">
    <source>
        <dbReference type="Proteomes" id="UP001163046"/>
    </source>
</evidence>
<name>A0A9X0CYA6_9CNID</name>
<sequence>MAQWKAFFVIFSVQLLVHYSQVTFLKFTAYPLTSKQARQAGWKKDASCKGRANFFYGNRYTKKGDDATRLIFDCDGSLAGMQATITPTDAFPTKHKQSPWLSTVDGRVAVTAYFRDPHKFASARESVKSA</sequence>
<dbReference type="Proteomes" id="UP001163046">
    <property type="component" value="Unassembled WGS sequence"/>
</dbReference>
<protein>
    <submittedName>
        <fullName evidence="1">Uncharacterized protein</fullName>
    </submittedName>
</protein>